<dbReference type="Proteomes" id="UP000334923">
    <property type="component" value="Unassembled WGS sequence"/>
</dbReference>
<reference evidence="2 3" key="1">
    <citation type="submission" date="2019-09" db="EMBL/GenBank/DDBJ databases">
        <authorList>
            <person name="Cremers G."/>
        </authorList>
    </citation>
    <scope>NUCLEOTIDE SEQUENCE [LARGE SCALE GENOMIC DNA]</scope>
    <source>
        <strain evidence="2">4A</strain>
    </source>
</reference>
<evidence type="ECO:0000256" key="1">
    <source>
        <dbReference type="SAM" id="MobiDB-lite"/>
    </source>
</evidence>
<feature type="region of interest" description="Disordered" evidence="1">
    <location>
        <begin position="52"/>
        <end position="83"/>
    </location>
</feature>
<name>A0A5E6MCR5_9BACT</name>
<sequence length="100" mass="11559">MHSADSIPAALREDPEWERGVERLPGRFRRDGGDQKQALEIRLPVEAEDRKRLRWQQPTPRVRERCNASESLGEPDPYSRGPRAFAMQDQADWAGEKFPC</sequence>
<accession>A0A5E6MCR5</accession>
<gene>
    <name evidence="2" type="ORF">MAMT_01685</name>
</gene>
<organism evidence="2 3">
    <name type="scientific">Methylacidimicrobium tartarophylax</name>
    <dbReference type="NCBI Taxonomy" id="1041768"/>
    <lineage>
        <taxon>Bacteria</taxon>
        <taxon>Pseudomonadati</taxon>
        <taxon>Verrucomicrobiota</taxon>
        <taxon>Methylacidimicrobium</taxon>
    </lineage>
</organism>
<protein>
    <submittedName>
        <fullName evidence="2">Uncharacterized protein</fullName>
    </submittedName>
</protein>
<keyword evidence="3" id="KW-1185">Reference proteome</keyword>
<evidence type="ECO:0000313" key="2">
    <source>
        <dbReference type="EMBL" id="VVM07326.1"/>
    </source>
</evidence>
<dbReference type="OrthoDB" id="9833196at2"/>
<dbReference type="AlphaFoldDB" id="A0A5E6MCR5"/>
<dbReference type="EMBL" id="CABFVA020000087">
    <property type="protein sequence ID" value="VVM07326.1"/>
    <property type="molecule type" value="Genomic_DNA"/>
</dbReference>
<evidence type="ECO:0000313" key="3">
    <source>
        <dbReference type="Proteomes" id="UP000334923"/>
    </source>
</evidence>
<proteinExistence type="predicted"/>